<dbReference type="Proteomes" id="UP001589609">
    <property type="component" value="Unassembled WGS sequence"/>
</dbReference>
<dbReference type="EMBL" id="JBHMAF010000108">
    <property type="protein sequence ID" value="MFB9760034.1"/>
    <property type="molecule type" value="Genomic_DNA"/>
</dbReference>
<evidence type="ECO:0000313" key="1">
    <source>
        <dbReference type="EMBL" id="MFB9760034.1"/>
    </source>
</evidence>
<reference evidence="1 2" key="1">
    <citation type="submission" date="2024-09" db="EMBL/GenBank/DDBJ databases">
        <authorList>
            <person name="Sun Q."/>
            <person name="Mori K."/>
        </authorList>
    </citation>
    <scope>NUCLEOTIDE SEQUENCE [LARGE SCALE GENOMIC DNA]</scope>
    <source>
        <strain evidence="1 2">JCM 11201</strain>
    </source>
</reference>
<gene>
    <name evidence="1" type="ORF">ACFFMS_16830</name>
</gene>
<accession>A0ABV5WHE9</accession>
<protein>
    <submittedName>
        <fullName evidence="1">Radical SAM protein</fullName>
    </submittedName>
</protein>
<sequence>MKHYFILDERLGIEVPDLQEDWDKIPKQDQQHILLKWESIRGHIPDRIQELEQTINQKQHQLDHEADFGISCRLNSEIANLASVINDLWLWYRIHQDISAEKTHS</sequence>
<organism evidence="1 2">
    <name type="scientific">Ectobacillus funiculus</name>
    <dbReference type="NCBI Taxonomy" id="137993"/>
    <lineage>
        <taxon>Bacteria</taxon>
        <taxon>Bacillati</taxon>
        <taxon>Bacillota</taxon>
        <taxon>Bacilli</taxon>
        <taxon>Bacillales</taxon>
        <taxon>Bacillaceae</taxon>
        <taxon>Ectobacillus</taxon>
    </lineage>
</organism>
<proteinExistence type="predicted"/>
<name>A0ABV5WHE9_9BACI</name>
<keyword evidence="2" id="KW-1185">Reference proteome</keyword>
<comment type="caution">
    <text evidence="1">The sequence shown here is derived from an EMBL/GenBank/DDBJ whole genome shotgun (WGS) entry which is preliminary data.</text>
</comment>
<evidence type="ECO:0000313" key="2">
    <source>
        <dbReference type="Proteomes" id="UP001589609"/>
    </source>
</evidence>
<dbReference type="RefSeq" id="WP_379950368.1">
    <property type="nucleotide sequence ID" value="NZ_JBHMAF010000108.1"/>
</dbReference>